<dbReference type="SUPFAM" id="SSF48452">
    <property type="entry name" value="TPR-like"/>
    <property type="match status" value="2"/>
</dbReference>
<sequence length="648" mass="74608">MSDIYKMLNRTTIQKLFVSIIIVLFVFGCIKNNASIPKSRSYQLLELSKNKSNKLKDRAAYIDSAFYISQQMPIDSLALAIISKKGVIHIEKQQQDSFFYYNRFLARQSQEINNKYYKATAVFNLGYYYDKFVNIPDSAFYYYNQAKNNFLIIGDTIRSGEILVNIAALQNLHNNFFGAKESLVEILQYLNKSSNKKYLASTYNELATNNLKLLNYTDAIKYYKKAIAITDTKSDIISYQNNLAFLYIEQGKYNIAINLLQELLLDSLLQKGSTRYARILHNLSYAQWCNGKKEVLPTFLEALSIRKSKKDKLGQVNSYNYLAEYYAAQNPKKASQYLDTMIQLAKKIKNPRAETDALQLLMKLHPKRIAFKDRYIFLKDSLYQLELKVKTKFAKMRYDDQEEKAQILQLQRESAEEKAALATQKAQKILYLSLSGFLLISGVSLYYALRQHYKKEKLKEIYKTEKQISKRLHDELSNDIYGLMASIEQNPNANSPYLLDSLEKIYKHTRTVSHDHREIATGKAFAVELKDTLGAFYNTETTVVVKGLETFEWEKVPDYKCVAIHRSLKEFMVNMKKHSEASLVAIDFKKEGKLLHITYTDNGIGMDAAQKFGVGLNNTVSRIVGVNGKIKFDSENGHGTKIIIIIPY</sequence>
<evidence type="ECO:0000256" key="4">
    <source>
        <dbReference type="ARBA" id="ARBA00022777"/>
    </source>
</evidence>
<dbReference type="InterPro" id="IPR050482">
    <property type="entry name" value="Sensor_HK_TwoCompSys"/>
</dbReference>
<dbReference type="Gene3D" id="1.25.40.10">
    <property type="entry name" value="Tetratricopeptide repeat domain"/>
    <property type="match status" value="2"/>
</dbReference>
<evidence type="ECO:0000256" key="5">
    <source>
        <dbReference type="ARBA" id="ARBA00023012"/>
    </source>
</evidence>
<evidence type="ECO:0000313" key="11">
    <source>
        <dbReference type="Proteomes" id="UP001176806"/>
    </source>
</evidence>
<organism evidence="10 11">
    <name type="scientific">Flavivirga jejuensis</name>
    <dbReference type="NCBI Taxonomy" id="870487"/>
    <lineage>
        <taxon>Bacteria</taxon>
        <taxon>Pseudomonadati</taxon>
        <taxon>Bacteroidota</taxon>
        <taxon>Flavobacteriia</taxon>
        <taxon>Flavobacteriales</taxon>
        <taxon>Flavobacteriaceae</taxon>
        <taxon>Flavivirga</taxon>
    </lineage>
</organism>
<dbReference type="Gene3D" id="3.30.565.10">
    <property type="entry name" value="Histidine kinase-like ATPase, C-terminal domain"/>
    <property type="match status" value="1"/>
</dbReference>
<keyword evidence="5" id="KW-0902">Two-component regulatory system</keyword>
<keyword evidence="6" id="KW-0802">TPR repeat</keyword>
<keyword evidence="8" id="KW-0812">Transmembrane</keyword>
<keyword evidence="11" id="KW-1185">Reference proteome</keyword>
<dbReference type="InterPro" id="IPR011990">
    <property type="entry name" value="TPR-like_helical_dom_sf"/>
</dbReference>
<evidence type="ECO:0000256" key="2">
    <source>
        <dbReference type="ARBA" id="ARBA00012438"/>
    </source>
</evidence>
<dbReference type="InterPro" id="IPR003594">
    <property type="entry name" value="HATPase_dom"/>
</dbReference>
<keyword evidence="8" id="KW-0472">Membrane</keyword>
<comment type="catalytic activity">
    <reaction evidence="1">
        <text>ATP + protein L-histidine = ADP + protein N-phospho-L-histidine.</text>
        <dbReference type="EC" id="2.7.13.3"/>
    </reaction>
</comment>
<keyword evidence="7" id="KW-0175">Coiled coil</keyword>
<proteinExistence type="predicted"/>
<keyword evidence="8" id="KW-1133">Transmembrane helix</keyword>
<evidence type="ECO:0000256" key="1">
    <source>
        <dbReference type="ARBA" id="ARBA00000085"/>
    </source>
</evidence>
<dbReference type="EC" id="2.7.13.3" evidence="2"/>
<feature type="coiled-coil region" evidence="7">
    <location>
        <begin position="398"/>
        <end position="427"/>
    </location>
</feature>
<dbReference type="PROSITE" id="PS50005">
    <property type="entry name" value="TPR"/>
    <property type="match status" value="1"/>
</dbReference>
<keyword evidence="3" id="KW-0808">Transferase</keyword>
<evidence type="ECO:0000256" key="8">
    <source>
        <dbReference type="SAM" id="Phobius"/>
    </source>
</evidence>
<evidence type="ECO:0000256" key="7">
    <source>
        <dbReference type="SAM" id="Coils"/>
    </source>
</evidence>
<dbReference type="EMBL" id="JAUOEL010000003">
    <property type="protein sequence ID" value="MDO5974806.1"/>
    <property type="molecule type" value="Genomic_DNA"/>
</dbReference>
<dbReference type="Pfam" id="PF02518">
    <property type="entry name" value="HATPase_c"/>
    <property type="match status" value="1"/>
</dbReference>
<dbReference type="PANTHER" id="PTHR24421">
    <property type="entry name" value="NITRATE/NITRITE SENSOR PROTEIN NARX-RELATED"/>
    <property type="match status" value="1"/>
</dbReference>
<dbReference type="PROSITE" id="PS51257">
    <property type="entry name" value="PROKAR_LIPOPROTEIN"/>
    <property type="match status" value="1"/>
</dbReference>
<feature type="repeat" description="TPR" evidence="6">
    <location>
        <begin position="200"/>
        <end position="233"/>
    </location>
</feature>
<dbReference type="InterPro" id="IPR019734">
    <property type="entry name" value="TPR_rpt"/>
</dbReference>
<feature type="transmembrane region" description="Helical" evidence="8">
    <location>
        <begin position="429"/>
        <end position="449"/>
    </location>
</feature>
<dbReference type="InterPro" id="IPR036890">
    <property type="entry name" value="HATPase_C_sf"/>
</dbReference>
<evidence type="ECO:0000313" key="10">
    <source>
        <dbReference type="EMBL" id="MDO5974806.1"/>
    </source>
</evidence>
<keyword evidence="4" id="KW-0418">Kinase</keyword>
<dbReference type="SUPFAM" id="SSF55874">
    <property type="entry name" value="ATPase domain of HSP90 chaperone/DNA topoisomerase II/histidine kinase"/>
    <property type="match status" value="1"/>
</dbReference>
<evidence type="ECO:0000256" key="6">
    <source>
        <dbReference type="PROSITE-ProRule" id="PRU00339"/>
    </source>
</evidence>
<name>A0ABT8WNR6_9FLAO</name>
<protein>
    <recommendedName>
        <fullName evidence="2">histidine kinase</fullName>
        <ecNumber evidence="2">2.7.13.3</ecNumber>
    </recommendedName>
</protein>
<dbReference type="RefSeq" id="WP_303301934.1">
    <property type="nucleotide sequence ID" value="NZ_BAABDA010000050.1"/>
</dbReference>
<reference evidence="10" key="1">
    <citation type="submission" date="2023-07" db="EMBL/GenBank/DDBJ databases">
        <title>Two novel species in the genus Flavivirga.</title>
        <authorList>
            <person name="Kwon K."/>
        </authorList>
    </citation>
    <scope>NUCLEOTIDE SEQUENCE</scope>
    <source>
        <strain evidence="10">KACC 14158</strain>
    </source>
</reference>
<dbReference type="Proteomes" id="UP001176806">
    <property type="component" value="Unassembled WGS sequence"/>
</dbReference>
<gene>
    <name evidence="10" type="ORF">Q4Q40_11475</name>
</gene>
<accession>A0ABT8WNR6</accession>
<feature type="domain" description="Histidine kinase/HSP90-like ATPase" evidence="9">
    <location>
        <begin position="563"/>
        <end position="647"/>
    </location>
</feature>
<comment type="caution">
    <text evidence="10">The sequence shown here is derived from an EMBL/GenBank/DDBJ whole genome shotgun (WGS) entry which is preliminary data.</text>
</comment>
<evidence type="ECO:0000259" key="9">
    <source>
        <dbReference type="Pfam" id="PF02518"/>
    </source>
</evidence>
<feature type="transmembrane region" description="Helical" evidence="8">
    <location>
        <begin position="12"/>
        <end position="30"/>
    </location>
</feature>
<evidence type="ECO:0000256" key="3">
    <source>
        <dbReference type="ARBA" id="ARBA00022679"/>
    </source>
</evidence>
<dbReference type="PANTHER" id="PTHR24421:SF10">
    <property type="entry name" value="NITRATE_NITRITE SENSOR PROTEIN NARQ"/>
    <property type="match status" value="1"/>
</dbReference>